<proteinExistence type="predicted"/>
<evidence type="ECO:0000313" key="2">
    <source>
        <dbReference type="EMBL" id="TKR65211.1"/>
    </source>
</evidence>
<evidence type="ECO:0000256" key="1">
    <source>
        <dbReference type="SAM" id="MobiDB-lite"/>
    </source>
</evidence>
<reference evidence="2 3" key="2">
    <citation type="journal article" date="2019" name="G3 (Bethesda)">
        <title>Hybrid Assembly of the Genome of the Entomopathogenic Nematode Steinernema carpocapsae Identifies the X-Chromosome.</title>
        <authorList>
            <person name="Serra L."/>
            <person name="Macchietto M."/>
            <person name="Macias-Munoz A."/>
            <person name="McGill C.J."/>
            <person name="Rodriguez I.M."/>
            <person name="Rodriguez B."/>
            <person name="Murad R."/>
            <person name="Mortazavi A."/>
        </authorList>
    </citation>
    <scope>NUCLEOTIDE SEQUENCE [LARGE SCALE GENOMIC DNA]</scope>
    <source>
        <strain evidence="2 3">ALL</strain>
    </source>
</reference>
<name>A0A4U5M8D7_STECR</name>
<evidence type="ECO:0000313" key="3">
    <source>
        <dbReference type="Proteomes" id="UP000298663"/>
    </source>
</evidence>
<reference evidence="2 3" key="1">
    <citation type="journal article" date="2015" name="Genome Biol.">
        <title>Comparative genomics of Steinernema reveals deeply conserved gene regulatory networks.</title>
        <authorList>
            <person name="Dillman A.R."/>
            <person name="Macchietto M."/>
            <person name="Porter C.F."/>
            <person name="Rogers A."/>
            <person name="Williams B."/>
            <person name="Antoshechkin I."/>
            <person name="Lee M.M."/>
            <person name="Goodwin Z."/>
            <person name="Lu X."/>
            <person name="Lewis E.E."/>
            <person name="Goodrich-Blair H."/>
            <person name="Stock S.P."/>
            <person name="Adams B.J."/>
            <person name="Sternberg P.W."/>
            <person name="Mortazavi A."/>
        </authorList>
    </citation>
    <scope>NUCLEOTIDE SEQUENCE [LARGE SCALE GENOMIC DNA]</scope>
    <source>
        <strain evidence="2 3">ALL</strain>
    </source>
</reference>
<gene>
    <name evidence="2" type="ORF">L596_025643</name>
</gene>
<protein>
    <submittedName>
        <fullName evidence="2">Uncharacterized protein</fullName>
    </submittedName>
</protein>
<dbReference type="AlphaFoldDB" id="A0A4U5M8D7"/>
<accession>A0A4U5M8D7</accession>
<sequence>MRSEGIAPDTPIPAHSRPFFWATLYSNFSDCLQCLKTTAIPTDSQVFGRPKRSLSRPIPISQTRKSDSDRSINSGKAKMKPQFEPQNPSRR</sequence>
<feature type="region of interest" description="Disordered" evidence="1">
    <location>
        <begin position="45"/>
        <end position="91"/>
    </location>
</feature>
<dbReference type="Proteomes" id="UP000298663">
    <property type="component" value="Unassembled WGS sequence"/>
</dbReference>
<comment type="caution">
    <text evidence="2">The sequence shown here is derived from an EMBL/GenBank/DDBJ whole genome shotgun (WGS) entry which is preliminary data.</text>
</comment>
<keyword evidence="3" id="KW-1185">Reference proteome</keyword>
<organism evidence="2 3">
    <name type="scientific">Steinernema carpocapsae</name>
    <name type="common">Entomopathogenic nematode</name>
    <dbReference type="NCBI Taxonomy" id="34508"/>
    <lineage>
        <taxon>Eukaryota</taxon>
        <taxon>Metazoa</taxon>
        <taxon>Ecdysozoa</taxon>
        <taxon>Nematoda</taxon>
        <taxon>Chromadorea</taxon>
        <taxon>Rhabditida</taxon>
        <taxon>Tylenchina</taxon>
        <taxon>Panagrolaimomorpha</taxon>
        <taxon>Strongyloidoidea</taxon>
        <taxon>Steinernematidae</taxon>
        <taxon>Steinernema</taxon>
    </lineage>
</organism>
<dbReference type="EMBL" id="AZBU02000009">
    <property type="protein sequence ID" value="TKR65211.1"/>
    <property type="molecule type" value="Genomic_DNA"/>
</dbReference>